<dbReference type="InterPro" id="IPR027974">
    <property type="entry name" value="DUF4470"/>
</dbReference>
<name>A0A8H7K2S1_BIOOC</name>
<dbReference type="Proteomes" id="UP000616885">
    <property type="component" value="Unassembled WGS sequence"/>
</dbReference>
<keyword evidence="1" id="KW-0472">Membrane</keyword>
<feature type="domain" description="DUF4470" evidence="2">
    <location>
        <begin position="40"/>
        <end position="121"/>
    </location>
</feature>
<dbReference type="EMBL" id="JADCTT010000013">
    <property type="protein sequence ID" value="KAF9745353.1"/>
    <property type="molecule type" value="Genomic_DNA"/>
</dbReference>
<feature type="transmembrane region" description="Helical" evidence="1">
    <location>
        <begin position="48"/>
        <end position="72"/>
    </location>
</feature>
<evidence type="ECO:0000256" key="1">
    <source>
        <dbReference type="SAM" id="Phobius"/>
    </source>
</evidence>
<reference evidence="3" key="1">
    <citation type="submission" date="2020-10" db="EMBL/GenBank/DDBJ databases">
        <title>High-Quality Genome Resource of Clonostachys rosea strain S41 by Oxford Nanopore Long-Read Sequencing.</title>
        <authorList>
            <person name="Wang H."/>
        </authorList>
    </citation>
    <scope>NUCLEOTIDE SEQUENCE</scope>
    <source>
        <strain evidence="3">S41</strain>
    </source>
</reference>
<evidence type="ECO:0000313" key="3">
    <source>
        <dbReference type="EMBL" id="KAF9745353.1"/>
    </source>
</evidence>
<protein>
    <recommendedName>
        <fullName evidence="2">DUF4470 domain-containing protein</fullName>
    </recommendedName>
</protein>
<keyword evidence="1" id="KW-1133">Transmembrane helix</keyword>
<gene>
    <name evidence="3" type="ORF">IM811_004975</name>
</gene>
<dbReference type="AlphaFoldDB" id="A0A8H7K2S1"/>
<evidence type="ECO:0000259" key="2">
    <source>
        <dbReference type="Pfam" id="PF14737"/>
    </source>
</evidence>
<dbReference type="Pfam" id="PF14737">
    <property type="entry name" value="DUF4470"/>
    <property type="match status" value="1"/>
</dbReference>
<comment type="caution">
    <text evidence="3">The sequence shown here is derived from an EMBL/GenBank/DDBJ whole genome shotgun (WGS) entry which is preliminary data.</text>
</comment>
<organism evidence="3 4">
    <name type="scientific">Bionectria ochroleuca</name>
    <name type="common">Gliocladium roseum</name>
    <dbReference type="NCBI Taxonomy" id="29856"/>
    <lineage>
        <taxon>Eukaryota</taxon>
        <taxon>Fungi</taxon>
        <taxon>Dikarya</taxon>
        <taxon>Ascomycota</taxon>
        <taxon>Pezizomycotina</taxon>
        <taxon>Sordariomycetes</taxon>
        <taxon>Hypocreomycetidae</taxon>
        <taxon>Hypocreales</taxon>
        <taxon>Bionectriaceae</taxon>
        <taxon>Clonostachys</taxon>
    </lineage>
</organism>
<accession>A0A8H7K2S1</accession>
<evidence type="ECO:0000313" key="4">
    <source>
        <dbReference type="Proteomes" id="UP000616885"/>
    </source>
</evidence>
<keyword evidence="1" id="KW-0812">Transmembrane</keyword>
<proteinExistence type="predicted"/>
<sequence>MSMTRKKILDSVPRYRAVLQDEPEYFSVGHDSGIPFLLTEQMQSEKDVAVLACGIGDARLLYATIIFAAMVAPKSKKFHFTLVDVKPPVFARDLLVFHMLVAMRSQDDYKKKEETSWAIAYVFAGQVMPPWASEILHESISALITALEDSSSNVMDIFYVSGPAREKIIHILKQWREPPVETYTVAAIRRMMVEQSDAQNKAFAKESEDEPPHPKFPPGCLDTDSDARLFNDIHVVLPSVPLLERHEPELLLVSRAYRESHSPSDRKALDDCINSTWKPNVTVLDFEFELKCEDRGTLSGQPFFNWSPDGVATALFIALPYQIFLSKPGVFEHISAFFRKASSSLEQLGDRIVIEVVTGEMNDTFERLRYGLLRFGQKAIGNLDPSKFPNRFDKIDMSNIPDYVGGSFTSFIHGIPLLREERRSLLRSYVLRNLHAWDSHDIFLAEYLVLGEREERRQDLTFWKCSHEHPIGVAAHRATLIASAPPRSHVTAKTRNVAPFSLPQALPAPYSLPSLERGCERPLNLTSFLHLVAHVASLGYPRGWLSRILHELCTGMLTQTRAAPPIDEITDEGLAEVIFNPVDFSVGPFAAEFRTLVAIWEPILDVPLAWNTPAAGKKLLPEAKMIRKFTIRFPKEPIVTTGLLEISCFSVVMKKKSLKAPGRTLRGFLDDRMDECPKLPNAKRVRREPHVHMISACKFTPETFEVEFWLDERVVDCLVAETGWEAWIWRTDVYESAMGPVSLDSYGDLVKGEAWSETI</sequence>